<dbReference type="SUPFAM" id="SSF53474">
    <property type="entry name" value="alpha/beta-Hydrolases"/>
    <property type="match status" value="1"/>
</dbReference>
<accession>A0A2P2JTN4</accession>
<dbReference type="InterPro" id="IPR002471">
    <property type="entry name" value="Pept_S9_AS"/>
</dbReference>
<dbReference type="Pfam" id="PF02897">
    <property type="entry name" value="Peptidase_S9_N"/>
    <property type="match status" value="1"/>
</dbReference>
<evidence type="ECO:0000256" key="2">
    <source>
        <dbReference type="ARBA" id="ARBA00005228"/>
    </source>
</evidence>
<dbReference type="FunFam" id="2.130.10.120:FF:000001">
    <property type="entry name" value="Prolyl endopeptidase"/>
    <property type="match status" value="1"/>
</dbReference>
<dbReference type="GO" id="GO:0004252">
    <property type="term" value="F:serine-type endopeptidase activity"/>
    <property type="evidence" value="ECO:0007669"/>
    <property type="project" value="UniProtKB-UniRule"/>
</dbReference>
<dbReference type="Gene3D" id="2.130.10.120">
    <property type="entry name" value="Prolyl oligopeptidase, N-terminal domain"/>
    <property type="match status" value="1"/>
</dbReference>
<evidence type="ECO:0000259" key="7">
    <source>
        <dbReference type="Pfam" id="PF00326"/>
    </source>
</evidence>
<evidence type="ECO:0000256" key="5">
    <source>
        <dbReference type="ARBA" id="ARBA00022825"/>
    </source>
</evidence>
<dbReference type="InterPro" id="IPR023302">
    <property type="entry name" value="Pept_S9A_N"/>
</dbReference>
<dbReference type="Gene3D" id="3.40.50.1820">
    <property type="entry name" value="alpha/beta hydrolase"/>
    <property type="match status" value="1"/>
</dbReference>
<dbReference type="InterPro" id="IPR051167">
    <property type="entry name" value="Prolyl_oligopep/macrocyclase"/>
</dbReference>
<dbReference type="InterPro" id="IPR002470">
    <property type="entry name" value="Peptidase_S9A"/>
</dbReference>
<evidence type="ECO:0000256" key="3">
    <source>
        <dbReference type="ARBA" id="ARBA00022670"/>
    </source>
</evidence>
<dbReference type="GO" id="GO:0070012">
    <property type="term" value="F:oligopeptidase activity"/>
    <property type="evidence" value="ECO:0007669"/>
    <property type="project" value="TreeGrafter"/>
</dbReference>
<dbReference type="AlphaFoldDB" id="A0A2P2JTN4"/>
<evidence type="ECO:0000313" key="9">
    <source>
        <dbReference type="EMBL" id="MBW96833.1"/>
    </source>
</evidence>
<dbReference type="InterPro" id="IPR001375">
    <property type="entry name" value="Peptidase_S9_cat"/>
</dbReference>
<sequence length="805" mass="90120">MMFSFGSHVHAQARFIVIGSPYIFAPRFTCRCQSLAVSIRPPLAYYLHPRQESHKQPLLLCSGSPSSRCSSHSTMGSLSATNGNLQYPIARRDESVVDEYHGVKIADPYRWLEDPDAEEVKEFVKQQAELTESILKTCDTRDKLRDKITKLFDYPRYDAPFKRGNKYFYFHNTGLQAQSVLYVQENLDAEAEVLLDPNALSEDGTVSLNIISVSEDAKYLAYGLSASGSDWVTIKVMRIEDKTVEAETLSWVKFSGISWTHDSKGFFYSRYPAPKEEEDLDAGTETNANLNQELYYHFVGTDQSKDILCWRDPENPKYLFGAHVTDDGRYLLLYIEEDCDPVNKVYYCDMSAFSEGLEGFRGGSSLLPFIKFIDNFDAQYHAVANDGTLFTFLTNKCAPKYKLVRVNLEQPSHWTDLIPEAENDVLKSASAINGDQMIVSYLSDVKYVLQLRDLKSGSLLHNLPVDIGTVSGISARRKDSVAFIGFTSFLTPGIIYQCNLDSGVPDLKIFREISVPGFDRTAFNVDQVFVPSKDGTKIPMFVVAKKDIKLDGSHPCLLYGYGGFNISLTPSFSVGRIILTRHLGAVFCIANIRGGGEYGEEWHKAGSLSKKQNCFDDFISAAEYLVSTGYTQPGKLCIEGGSNGGLLIGACINQRPDLFGCALAHVGVMDMLRFHKFTIGHAWTSDYGCSDEEEEFHWLIKYSPLHNVKRPWEQHLGEPCQYPPTMLLTADHDDRVVPLHSLKLLATMQYALCTSLENSPQTNPIIGRIECKAGHGAGRPTKKMIDEAADRYGFMAKMLAASWNE</sequence>
<dbReference type="GO" id="GO:0006508">
    <property type="term" value="P:proteolysis"/>
    <property type="evidence" value="ECO:0007669"/>
    <property type="project" value="UniProtKB-KW"/>
</dbReference>
<keyword evidence="5 6" id="KW-0720">Serine protease</keyword>
<evidence type="ECO:0000256" key="1">
    <source>
        <dbReference type="ARBA" id="ARBA00001070"/>
    </source>
</evidence>
<dbReference type="EC" id="3.4.21.-" evidence="6"/>
<dbReference type="GO" id="GO:0005829">
    <property type="term" value="C:cytosol"/>
    <property type="evidence" value="ECO:0007669"/>
    <property type="project" value="TreeGrafter"/>
</dbReference>
<keyword evidence="4 6" id="KW-0378">Hydrolase</keyword>
<feature type="domain" description="Peptidase S9 prolyl oligopeptidase catalytic" evidence="7">
    <location>
        <begin position="571"/>
        <end position="800"/>
    </location>
</feature>
<reference evidence="9" key="1">
    <citation type="submission" date="2018-02" db="EMBL/GenBank/DDBJ databases">
        <title>Rhizophora mucronata_Transcriptome.</title>
        <authorList>
            <person name="Meera S.P."/>
            <person name="Sreeshan A."/>
            <person name="Augustine A."/>
        </authorList>
    </citation>
    <scope>NUCLEOTIDE SEQUENCE</scope>
    <source>
        <tissue evidence="9">Leaf</tissue>
    </source>
</reference>
<organism evidence="9">
    <name type="scientific">Rhizophora mucronata</name>
    <name type="common">Asiatic mangrove</name>
    <dbReference type="NCBI Taxonomy" id="61149"/>
    <lineage>
        <taxon>Eukaryota</taxon>
        <taxon>Viridiplantae</taxon>
        <taxon>Streptophyta</taxon>
        <taxon>Embryophyta</taxon>
        <taxon>Tracheophyta</taxon>
        <taxon>Spermatophyta</taxon>
        <taxon>Magnoliopsida</taxon>
        <taxon>eudicotyledons</taxon>
        <taxon>Gunneridae</taxon>
        <taxon>Pentapetalae</taxon>
        <taxon>rosids</taxon>
        <taxon>fabids</taxon>
        <taxon>Malpighiales</taxon>
        <taxon>Rhizophoraceae</taxon>
        <taxon>Rhizophora</taxon>
    </lineage>
</organism>
<dbReference type="PRINTS" id="PR00862">
    <property type="entry name" value="PROLIGOPTASE"/>
</dbReference>
<evidence type="ECO:0000256" key="6">
    <source>
        <dbReference type="RuleBase" id="RU368024"/>
    </source>
</evidence>
<dbReference type="InterPro" id="IPR029058">
    <property type="entry name" value="AB_hydrolase_fold"/>
</dbReference>
<dbReference type="EMBL" id="GGEC01016350">
    <property type="protein sequence ID" value="MBW96833.1"/>
    <property type="molecule type" value="Transcribed_RNA"/>
</dbReference>
<dbReference type="Pfam" id="PF00326">
    <property type="entry name" value="Peptidase_S9"/>
    <property type="match status" value="1"/>
</dbReference>
<comment type="similarity">
    <text evidence="2 6">Belongs to the peptidase S9A family.</text>
</comment>
<proteinExistence type="inferred from homology"/>
<name>A0A2P2JTN4_RHIMU</name>
<dbReference type="SUPFAM" id="SSF50993">
    <property type="entry name" value="Peptidase/esterase 'gauge' domain"/>
    <property type="match status" value="1"/>
</dbReference>
<evidence type="ECO:0000256" key="4">
    <source>
        <dbReference type="ARBA" id="ARBA00022801"/>
    </source>
</evidence>
<dbReference type="PANTHER" id="PTHR42881">
    <property type="entry name" value="PROLYL ENDOPEPTIDASE"/>
    <property type="match status" value="1"/>
</dbReference>
<feature type="domain" description="Peptidase S9A N-terminal" evidence="8">
    <location>
        <begin position="88"/>
        <end position="504"/>
    </location>
</feature>
<dbReference type="PANTHER" id="PTHR42881:SF2">
    <property type="entry name" value="PROLYL ENDOPEPTIDASE"/>
    <property type="match status" value="1"/>
</dbReference>
<comment type="catalytic activity">
    <reaction evidence="1">
        <text>Hydrolysis of Pro-|-Xaa &gt;&gt; Ala-|-Xaa in oligopeptides.</text>
        <dbReference type="EC" id="3.4.21.26"/>
    </reaction>
</comment>
<keyword evidence="3 6" id="KW-0645">Protease</keyword>
<dbReference type="PROSITE" id="PS00708">
    <property type="entry name" value="PRO_ENDOPEP_SER"/>
    <property type="match status" value="1"/>
</dbReference>
<dbReference type="FunFam" id="3.40.50.1820:FF:000005">
    <property type="entry name" value="Prolyl endopeptidase"/>
    <property type="match status" value="1"/>
</dbReference>
<protein>
    <recommendedName>
        <fullName evidence="6">Prolyl endopeptidase</fullName>
        <ecNumber evidence="6">3.4.21.-</ecNumber>
    </recommendedName>
</protein>
<evidence type="ECO:0000259" key="8">
    <source>
        <dbReference type="Pfam" id="PF02897"/>
    </source>
</evidence>